<dbReference type="Gene3D" id="1.20.120.530">
    <property type="entry name" value="GntR ligand-binding domain-like"/>
    <property type="match status" value="1"/>
</dbReference>
<keyword evidence="3" id="KW-0804">Transcription</keyword>
<dbReference type="Pfam" id="PF00392">
    <property type="entry name" value="GntR"/>
    <property type="match status" value="1"/>
</dbReference>
<dbReference type="PANTHER" id="PTHR43537">
    <property type="entry name" value="TRANSCRIPTIONAL REGULATOR, GNTR FAMILY"/>
    <property type="match status" value="1"/>
</dbReference>
<evidence type="ECO:0000256" key="2">
    <source>
        <dbReference type="ARBA" id="ARBA00023125"/>
    </source>
</evidence>
<dbReference type="AlphaFoldDB" id="A0A066UQ10"/>
<dbReference type="EMBL" id="JFFR01000033">
    <property type="protein sequence ID" value="KDN26278.1"/>
    <property type="molecule type" value="Genomic_DNA"/>
</dbReference>
<dbReference type="SMART" id="SM00895">
    <property type="entry name" value="FCD"/>
    <property type="match status" value="1"/>
</dbReference>
<dbReference type="InterPro" id="IPR036388">
    <property type="entry name" value="WH-like_DNA-bd_sf"/>
</dbReference>
<evidence type="ECO:0000313" key="5">
    <source>
        <dbReference type="EMBL" id="KDN26278.1"/>
    </source>
</evidence>
<reference evidence="5 6" key="1">
    <citation type="submission" date="2014-02" db="EMBL/GenBank/DDBJ databases">
        <title>Vibrio fortis Dalian14 Genome Sequencing.</title>
        <authorList>
            <person name="Wang Y."/>
            <person name="Song L."/>
            <person name="Liu G."/>
            <person name="Ding J."/>
        </authorList>
    </citation>
    <scope>NUCLEOTIDE SEQUENCE [LARGE SCALE GENOMIC DNA]</scope>
    <source>
        <strain evidence="5 6">Dalian14</strain>
    </source>
</reference>
<keyword evidence="6" id="KW-1185">Reference proteome</keyword>
<evidence type="ECO:0000313" key="6">
    <source>
        <dbReference type="Proteomes" id="UP000027219"/>
    </source>
</evidence>
<evidence type="ECO:0000256" key="1">
    <source>
        <dbReference type="ARBA" id="ARBA00023015"/>
    </source>
</evidence>
<dbReference type="SUPFAM" id="SSF46785">
    <property type="entry name" value="Winged helix' DNA-binding domain"/>
    <property type="match status" value="1"/>
</dbReference>
<dbReference type="STRING" id="212667.VFDL14_10310"/>
<dbReference type="Gene3D" id="1.10.10.10">
    <property type="entry name" value="Winged helix-like DNA-binding domain superfamily/Winged helix DNA-binding domain"/>
    <property type="match status" value="1"/>
</dbReference>
<gene>
    <name evidence="5" type="ORF">VFDL14_10310</name>
</gene>
<dbReference type="SUPFAM" id="SSF48008">
    <property type="entry name" value="GntR ligand-binding domain-like"/>
    <property type="match status" value="1"/>
</dbReference>
<accession>A0A066UQ10</accession>
<keyword evidence="1" id="KW-0805">Transcription regulation</keyword>
<proteinExistence type="predicted"/>
<name>A0A066UQ10_9VIBR</name>
<dbReference type="CDD" id="cd07377">
    <property type="entry name" value="WHTH_GntR"/>
    <property type="match status" value="1"/>
</dbReference>
<protein>
    <submittedName>
        <fullName evidence="5">GntR family transcriptional regulator</fullName>
    </submittedName>
</protein>
<evidence type="ECO:0000256" key="3">
    <source>
        <dbReference type="ARBA" id="ARBA00023163"/>
    </source>
</evidence>
<dbReference type="OrthoDB" id="9028214at2"/>
<dbReference type="PRINTS" id="PR00035">
    <property type="entry name" value="HTHGNTR"/>
</dbReference>
<sequence length="248" mass="28271">MAKSAKRRRTQELAESIKNWIVEQALQPGDRLPNELEVMEKFDASKGTVRESMRILEAQGILSTKTGPNGGVFVSEMSENKAQSLLSNYLFFKNTSISDLYQMRLSLEPEIAASLAGRLNESQVQALSDQIDKYQTPPEDIYQEREHHIASLEFHSLLASYSDNELLKFVVRFTAQMLTELTIYHKLYEPGNHKLWRTGVQSQRDLVQALSKSDAIKAKQIMQQHMLTAHQLMIKQEAQIANSFIAEE</sequence>
<dbReference type="Proteomes" id="UP000027219">
    <property type="component" value="Unassembled WGS sequence"/>
</dbReference>
<dbReference type="PROSITE" id="PS50949">
    <property type="entry name" value="HTH_GNTR"/>
    <property type="match status" value="1"/>
</dbReference>
<dbReference type="RefSeq" id="WP_032553503.1">
    <property type="nucleotide sequence ID" value="NZ_JFFR01000033.1"/>
</dbReference>
<dbReference type="PANTHER" id="PTHR43537:SF5">
    <property type="entry name" value="UXU OPERON TRANSCRIPTIONAL REGULATOR"/>
    <property type="match status" value="1"/>
</dbReference>
<dbReference type="InterPro" id="IPR008920">
    <property type="entry name" value="TF_FadR/GntR_C"/>
</dbReference>
<keyword evidence="2" id="KW-0238">DNA-binding</keyword>
<feature type="domain" description="HTH gntR-type" evidence="4">
    <location>
        <begin position="7"/>
        <end position="77"/>
    </location>
</feature>
<dbReference type="InterPro" id="IPR000524">
    <property type="entry name" value="Tscrpt_reg_HTH_GntR"/>
</dbReference>
<dbReference type="InterPro" id="IPR011711">
    <property type="entry name" value="GntR_C"/>
</dbReference>
<dbReference type="GO" id="GO:0003677">
    <property type="term" value="F:DNA binding"/>
    <property type="evidence" value="ECO:0007669"/>
    <property type="project" value="UniProtKB-KW"/>
</dbReference>
<dbReference type="InterPro" id="IPR036390">
    <property type="entry name" value="WH_DNA-bd_sf"/>
</dbReference>
<organism evidence="5 6">
    <name type="scientific">Vibrio fortis</name>
    <dbReference type="NCBI Taxonomy" id="212667"/>
    <lineage>
        <taxon>Bacteria</taxon>
        <taxon>Pseudomonadati</taxon>
        <taxon>Pseudomonadota</taxon>
        <taxon>Gammaproteobacteria</taxon>
        <taxon>Vibrionales</taxon>
        <taxon>Vibrionaceae</taxon>
        <taxon>Vibrio</taxon>
    </lineage>
</organism>
<dbReference type="GO" id="GO:0003700">
    <property type="term" value="F:DNA-binding transcription factor activity"/>
    <property type="evidence" value="ECO:0007669"/>
    <property type="project" value="InterPro"/>
</dbReference>
<comment type="caution">
    <text evidence="5">The sequence shown here is derived from an EMBL/GenBank/DDBJ whole genome shotgun (WGS) entry which is preliminary data.</text>
</comment>
<evidence type="ECO:0000259" key="4">
    <source>
        <dbReference type="PROSITE" id="PS50949"/>
    </source>
</evidence>
<dbReference type="SMART" id="SM00345">
    <property type="entry name" value="HTH_GNTR"/>
    <property type="match status" value="1"/>
</dbReference>
<dbReference type="Pfam" id="PF07729">
    <property type="entry name" value="FCD"/>
    <property type="match status" value="1"/>
</dbReference>